<protein>
    <submittedName>
        <fullName evidence="1">DUF4855 domain-containing protein</fullName>
    </submittedName>
</protein>
<dbReference type="Proteomes" id="UP001226091">
    <property type="component" value="Chromosome"/>
</dbReference>
<reference evidence="2" key="1">
    <citation type="journal article" date="2025" name="Aquaculture">
        <title>Assessment of the bioflocculant production and safety properties of Metabacillus hrfriensis sp. nov. based on phenotypic and whole-genome sequencing analysis.</title>
        <authorList>
            <person name="Zhang R."/>
            <person name="Zhao Z."/>
            <person name="Luo L."/>
            <person name="Wang S."/>
            <person name="Guo K."/>
            <person name="Xu W."/>
        </authorList>
    </citation>
    <scope>NUCLEOTIDE SEQUENCE [LARGE SCALE GENOMIC DNA]</scope>
    <source>
        <strain evidence="2">CT-WN-B3</strain>
    </source>
</reference>
<proteinExistence type="predicted"/>
<name>A0ACD4R5F0_9BACI</name>
<organism evidence="1 2">
    <name type="scientific">Metabacillus hrfriensis</name>
    <dbReference type="NCBI Taxonomy" id="3048891"/>
    <lineage>
        <taxon>Bacteria</taxon>
        <taxon>Bacillati</taxon>
        <taxon>Bacillota</taxon>
        <taxon>Bacilli</taxon>
        <taxon>Bacillales</taxon>
        <taxon>Bacillaceae</taxon>
        <taxon>Metabacillus</taxon>
    </lineage>
</organism>
<accession>A0ACD4R5F0</accession>
<keyword evidence="2" id="KW-1185">Reference proteome</keyword>
<dbReference type="EMBL" id="CP126116">
    <property type="protein sequence ID" value="WHZ55665.1"/>
    <property type="molecule type" value="Genomic_DNA"/>
</dbReference>
<sequence>MSGYLLASELNIHNSICMLPCGGMTDKDITDWSAEDLKYYQINQENPAAVQSLFKSFIFNPISFRKDHYIHPMFSGFGEKTDIHDWELAIEHVFMKDMNFYALNANAAERTEVWMGVPYPAPQQRNFGAVDGKNLDFSLNEDRLTGVKWWMDQFLIRWDKEKQLLDKLDFKGFVWQRGSIQENDEELVQGFTGYTKEKSVYSFWLPFLGSYGAIKCKELGFDASCIHANYYGNTHLDYNWIIHSSNFSQFYHTGVQIIFGKGITFNDTHILDYLNWGIRALYMTNNALVTYQFPNQTMKDVFHNHRTEYGYIANFLNKTYQWTVYPGMPYK</sequence>
<evidence type="ECO:0000313" key="1">
    <source>
        <dbReference type="EMBL" id="WHZ55665.1"/>
    </source>
</evidence>
<evidence type="ECO:0000313" key="2">
    <source>
        <dbReference type="Proteomes" id="UP001226091"/>
    </source>
</evidence>
<gene>
    <name evidence="1" type="ORF">QLQ22_13095</name>
</gene>